<evidence type="ECO:0000313" key="3">
    <source>
        <dbReference type="Proteomes" id="UP000265703"/>
    </source>
</evidence>
<dbReference type="Proteomes" id="UP000265703">
    <property type="component" value="Unassembled WGS sequence"/>
</dbReference>
<name>A0A397SZC1_9GLOM</name>
<keyword evidence="1" id="KW-0732">Signal</keyword>
<keyword evidence="3" id="KW-1185">Reference proteome</keyword>
<dbReference type="EMBL" id="QKYT01000196">
    <property type="protein sequence ID" value="RIA89996.1"/>
    <property type="molecule type" value="Genomic_DNA"/>
</dbReference>
<reference evidence="2 3" key="1">
    <citation type="submission" date="2018-06" db="EMBL/GenBank/DDBJ databases">
        <title>Comparative genomics reveals the genomic features of Rhizophagus irregularis, R. cerebriforme, R. diaphanum and Gigaspora rosea, and their symbiotic lifestyle signature.</title>
        <authorList>
            <person name="Morin E."/>
            <person name="San Clemente H."/>
            <person name="Chen E.C.H."/>
            <person name="De La Providencia I."/>
            <person name="Hainaut M."/>
            <person name="Kuo A."/>
            <person name="Kohler A."/>
            <person name="Murat C."/>
            <person name="Tang N."/>
            <person name="Roy S."/>
            <person name="Loubradou J."/>
            <person name="Henrissat B."/>
            <person name="Grigoriev I.V."/>
            <person name="Corradi N."/>
            <person name="Roux C."/>
            <person name="Martin F.M."/>
        </authorList>
    </citation>
    <scope>NUCLEOTIDE SEQUENCE [LARGE SCALE GENOMIC DNA]</scope>
    <source>
        <strain evidence="2 3">DAOM 227022</strain>
    </source>
</reference>
<protein>
    <recommendedName>
        <fullName evidence="4">Protein kinase domain-containing protein</fullName>
    </recommendedName>
</protein>
<gene>
    <name evidence="2" type="ORF">C1645_771000</name>
</gene>
<proteinExistence type="predicted"/>
<comment type="caution">
    <text evidence="2">The sequence shown here is derived from an EMBL/GenBank/DDBJ whole genome shotgun (WGS) entry which is preliminary data.</text>
</comment>
<organism evidence="2 3">
    <name type="scientific">Glomus cerebriforme</name>
    <dbReference type="NCBI Taxonomy" id="658196"/>
    <lineage>
        <taxon>Eukaryota</taxon>
        <taxon>Fungi</taxon>
        <taxon>Fungi incertae sedis</taxon>
        <taxon>Mucoromycota</taxon>
        <taxon>Glomeromycotina</taxon>
        <taxon>Glomeromycetes</taxon>
        <taxon>Glomerales</taxon>
        <taxon>Glomeraceae</taxon>
        <taxon>Glomus</taxon>
    </lineage>
</organism>
<evidence type="ECO:0000313" key="2">
    <source>
        <dbReference type="EMBL" id="RIA89996.1"/>
    </source>
</evidence>
<feature type="signal peptide" evidence="1">
    <location>
        <begin position="1"/>
        <end position="26"/>
    </location>
</feature>
<evidence type="ECO:0008006" key="4">
    <source>
        <dbReference type="Google" id="ProtNLM"/>
    </source>
</evidence>
<evidence type="ECO:0000256" key="1">
    <source>
        <dbReference type="SAM" id="SignalP"/>
    </source>
</evidence>
<dbReference type="SUPFAM" id="SSF56112">
    <property type="entry name" value="Protein kinase-like (PK-like)"/>
    <property type="match status" value="1"/>
</dbReference>
<feature type="chain" id="PRO_5017364173" description="Protein kinase domain-containing protein" evidence="1">
    <location>
        <begin position="27"/>
        <end position="98"/>
    </location>
</feature>
<sequence length="98" mass="11272">MEYADGGILLLLLLIKLLKLADFGLSKRIFGLKFFDIPYMDPKILDHRMTINEKNENTENSHKSSNTGVLLWEISCGIKIYTGLEMVNQIIVQLRRAF</sequence>
<dbReference type="InterPro" id="IPR011009">
    <property type="entry name" value="Kinase-like_dom_sf"/>
</dbReference>
<accession>A0A397SZC1</accession>
<dbReference type="AlphaFoldDB" id="A0A397SZC1"/>